<dbReference type="Proteomes" id="UP000198824">
    <property type="component" value="Unassembled WGS sequence"/>
</dbReference>
<reference evidence="1 2" key="1">
    <citation type="submission" date="2016-10" db="EMBL/GenBank/DDBJ databases">
        <authorList>
            <person name="de Groot N.N."/>
        </authorList>
    </citation>
    <scope>NUCLEOTIDE SEQUENCE [LARGE SCALE GENOMIC DNA]</scope>
    <source>
        <strain evidence="1 2">S5-249</strain>
    </source>
</reference>
<dbReference type="OrthoDB" id="8477976at2"/>
<gene>
    <name evidence="1" type="ORF">SAMN05192580_3798</name>
</gene>
<dbReference type="Gene3D" id="1.10.530.10">
    <property type="match status" value="1"/>
</dbReference>
<organism evidence="1 2">
    <name type="scientific">Sphingomonas jatrophae</name>
    <dbReference type="NCBI Taxonomy" id="1166337"/>
    <lineage>
        <taxon>Bacteria</taxon>
        <taxon>Pseudomonadati</taxon>
        <taxon>Pseudomonadota</taxon>
        <taxon>Alphaproteobacteria</taxon>
        <taxon>Sphingomonadales</taxon>
        <taxon>Sphingomonadaceae</taxon>
        <taxon>Sphingomonas</taxon>
    </lineage>
</organism>
<evidence type="ECO:0008006" key="3">
    <source>
        <dbReference type="Google" id="ProtNLM"/>
    </source>
</evidence>
<dbReference type="EMBL" id="FOZG01000003">
    <property type="protein sequence ID" value="SFS12729.1"/>
    <property type="molecule type" value="Genomic_DNA"/>
</dbReference>
<sequence length="294" mass="30933">MSRQTIRPTLDQTGDAQAIRRAIGRAANRTGVDFTYLLNQAKSESGLNPTAKAGNSSATGLYQFIDQSWLGVMKQHGAEHGYGWAADAIHRQGGRWTVKSEYREAVFALRKDPEASSLMAAAYASDNAAGLKQSLGRDVGSTDLYFAHFLGLHGAKKFLKAADHAPGATAAALFPREAAANRTIFYTKSGEARSLGQVYALMGRKIGGPAEAPPVADDPGPTLMAEDQALSPTPPEVATVQLAALTTEGASAPSPLEAMLGQQAQASAGIDLLKPQPGQARLAYLMVLNQLGTV</sequence>
<evidence type="ECO:0000313" key="2">
    <source>
        <dbReference type="Proteomes" id="UP000198824"/>
    </source>
</evidence>
<dbReference type="InterPro" id="IPR023346">
    <property type="entry name" value="Lysozyme-like_dom_sf"/>
</dbReference>
<name>A0A1I6MAJ0_9SPHN</name>
<protein>
    <recommendedName>
        <fullName evidence="3">Transglycosylase SLT domain-containing protein</fullName>
    </recommendedName>
</protein>
<accession>A0A1I6MAJ0</accession>
<evidence type="ECO:0000313" key="1">
    <source>
        <dbReference type="EMBL" id="SFS12729.1"/>
    </source>
</evidence>
<dbReference type="SUPFAM" id="SSF53955">
    <property type="entry name" value="Lysozyme-like"/>
    <property type="match status" value="1"/>
</dbReference>
<dbReference type="STRING" id="1166337.SAMN05192580_3798"/>
<dbReference type="RefSeq" id="WP_093317172.1">
    <property type="nucleotide sequence ID" value="NZ_FOZG01000003.1"/>
</dbReference>
<proteinExistence type="predicted"/>
<dbReference type="AlphaFoldDB" id="A0A1I6MAJ0"/>
<keyword evidence="2" id="KW-1185">Reference proteome</keyword>